<name>A0A9W6HI05_9MICO</name>
<evidence type="ECO:0000256" key="1">
    <source>
        <dbReference type="SAM" id="MobiDB-lite"/>
    </source>
</evidence>
<gene>
    <name evidence="3" type="ORF">GCM10017586_21160</name>
</gene>
<evidence type="ECO:0000256" key="2">
    <source>
        <dbReference type="SAM" id="Phobius"/>
    </source>
</evidence>
<dbReference type="RefSeq" id="WP_210006672.1">
    <property type="nucleotide sequence ID" value="NZ_BSEO01000014.1"/>
</dbReference>
<keyword evidence="2" id="KW-1133">Transmembrane helix</keyword>
<keyword evidence="2" id="KW-0812">Transmembrane</keyword>
<evidence type="ECO:0000313" key="3">
    <source>
        <dbReference type="EMBL" id="GLJ80433.1"/>
    </source>
</evidence>
<accession>A0A9W6HI05</accession>
<keyword evidence="2" id="KW-0472">Membrane</keyword>
<comment type="caution">
    <text evidence="3">The sequence shown here is derived from an EMBL/GenBank/DDBJ whole genome shotgun (WGS) entry which is preliminary data.</text>
</comment>
<reference evidence="3" key="2">
    <citation type="submission" date="2023-01" db="EMBL/GenBank/DDBJ databases">
        <authorList>
            <person name="Sun Q."/>
            <person name="Evtushenko L."/>
        </authorList>
    </citation>
    <scope>NUCLEOTIDE SEQUENCE</scope>
    <source>
        <strain evidence="3">VKM Ac-1447</strain>
    </source>
</reference>
<reference evidence="3" key="1">
    <citation type="journal article" date="2014" name="Int. J. Syst. Evol. Microbiol.">
        <title>Complete genome sequence of Corynebacterium casei LMG S-19264T (=DSM 44701T), isolated from a smear-ripened cheese.</title>
        <authorList>
            <consortium name="US DOE Joint Genome Institute (JGI-PGF)"/>
            <person name="Walter F."/>
            <person name="Albersmeier A."/>
            <person name="Kalinowski J."/>
            <person name="Ruckert C."/>
        </authorList>
    </citation>
    <scope>NUCLEOTIDE SEQUENCE</scope>
    <source>
        <strain evidence="3">VKM Ac-1447</strain>
    </source>
</reference>
<feature type="transmembrane region" description="Helical" evidence="2">
    <location>
        <begin position="12"/>
        <end position="31"/>
    </location>
</feature>
<sequence length="261" mass="27319">MTAATSRRPLIILGIVAGVLLIAALVVFVLLQRGAQPAAAPSSPSPTASASATATATPTPAPTPTSTSTPTDAVPRAAEVVMAATGFTIIDDDGSTLLEFRWRDEVGPVVAALTAAFGAEPELDVQPGDGTHFPDYTVYDWAGFTLYDMIVVEGDKPRDEYNVPTWASIRANEVNGVAIQPEFGLAVGSPVDAIRASGPDDEWAMPGEGAARFVFDIDRTSELSPDGPVEQLSYSVYVDAASDAGSDPVATDIRYRPHSEL</sequence>
<dbReference type="AlphaFoldDB" id="A0A9W6HI05"/>
<proteinExistence type="predicted"/>
<dbReference type="EMBL" id="BSEO01000014">
    <property type="protein sequence ID" value="GLJ80433.1"/>
    <property type="molecule type" value="Genomic_DNA"/>
</dbReference>
<keyword evidence="4" id="KW-1185">Reference proteome</keyword>
<evidence type="ECO:0000313" key="4">
    <source>
        <dbReference type="Proteomes" id="UP001142317"/>
    </source>
</evidence>
<dbReference type="Proteomes" id="UP001142317">
    <property type="component" value="Unassembled WGS sequence"/>
</dbReference>
<protein>
    <submittedName>
        <fullName evidence="3">Uncharacterized protein</fullName>
    </submittedName>
</protein>
<feature type="region of interest" description="Disordered" evidence="1">
    <location>
        <begin position="38"/>
        <end position="74"/>
    </location>
</feature>
<feature type="compositionally biased region" description="Low complexity" evidence="1">
    <location>
        <begin position="38"/>
        <end position="71"/>
    </location>
</feature>
<organism evidence="3 4">
    <name type="scientific">Microbacterium imperiale</name>
    <dbReference type="NCBI Taxonomy" id="33884"/>
    <lineage>
        <taxon>Bacteria</taxon>
        <taxon>Bacillati</taxon>
        <taxon>Actinomycetota</taxon>
        <taxon>Actinomycetes</taxon>
        <taxon>Micrococcales</taxon>
        <taxon>Microbacteriaceae</taxon>
        <taxon>Microbacterium</taxon>
    </lineage>
</organism>